<comment type="caution">
    <text evidence="1">The sequence shown here is derived from an EMBL/GenBank/DDBJ whole genome shotgun (WGS) entry which is preliminary data.</text>
</comment>
<reference evidence="1 2" key="1">
    <citation type="journal article" date="2023" name="Int. J. Mol. Sci.">
        <title>De Novo Assembly and Annotation of 11 Diverse Shrub Willow (Salix) Genomes Reveals Novel Gene Organization in Sex-Linked Regions.</title>
        <authorList>
            <person name="Hyden B."/>
            <person name="Feng K."/>
            <person name="Yates T.B."/>
            <person name="Jawdy S."/>
            <person name="Cereghino C."/>
            <person name="Smart L.B."/>
            <person name="Muchero W."/>
        </authorList>
    </citation>
    <scope>NUCLEOTIDE SEQUENCE [LARGE SCALE GENOMIC DNA]</scope>
    <source>
        <tissue evidence="1">Shoot tip</tissue>
    </source>
</reference>
<evidence type="ECO:0000313" key="1">
    <source>
        <dbReference type="EMBL" id="KAJ6405165.1"/>
    </source>
</evidence>
<dbReference type="Proteomes" id="UP001162972">
    <property type="component" value="Chromosome 2"/>
</dbReference>
<keyword evidence="2" id="KW-1185">Reference proteome</keyword>
<protein>
    <submittedName>
        <fullName evidence="1">Uncharacterized protein</fullName>
    </submittedName>
</protein>
<accession>A0AAD6JJE6</accession>
<organism evidence="1 2">
    <name type="scientific">Salix udensis</name>
    <dbReference type="NCBI Taxonomy" id="889485"/>
    <lineage>
        <taxon>Eukaryota</taxon>
        <taxon>Viridiplantae</taxon>
        <taxon>Streptophyta</taxon>
        <taxon>Embryophyta</taxon>
        <taxon>Tracheophyta</taxon>
        <taxon>Spermatophyta</taxon>
        <taxon>Magnoliopsida</taxon>
        <taxon>eudicotyledons</taxon>
        <taxon>Gunneridae</taxon>
        <taxon>Pentapetalae</taxon>
        <taxon>rosids</taxon>
        <taxon>fabids</taxon>
        <taxon>Malpighiales</taxon>
        <taxon>Salicaceae</taxon>
        <taxon>Saliceae</taxon>
        <taxon>Salix</taxon>
    </lineage>
</organism>
<dbReference type="EMBL" id="JAPFFJ010000017">
    <property type="protein sequence ID" value="KAJ6405165.1"/>
    <property type="molecule type" value="Genomic_DNA"/>
</dbReference>
<evidence type="ECO:0000313" key="2">
    <source>
        <dbReference type="Proteomes" id="UP001162972"/>
    </source>
</evidence>
<dbReference type="AlphaFoldDB" id="A0AAD6JJE6"/>
<gene>
    <name evidence="1" type="ORF">OIU84_013189</name>
</gene>
<sequence length="56" mass="6460">MNNKGKRVKEPRDSPTRLQFRVWLMGWVLRGVIGGVLKVEELCKRKPATIFSAFSK</sequence>
<proteinExistence type="predicted"/>
<name>A0AAD6JJE6_9ROSI</name>